<comment type="caution">
    <text evidence="1">The sequence shown here is derived from an EMBL/GenBank/DDBJ whole genome shotgun (WGS) entry which is preliminary data.</text>
</comment>
<keyword evidence="2" id="KW-1185">Reference proteome</keyword>
<evidence type="ECO:0000313" key="1">
    <source>
        <dbReference type="EMBL" id="KAE9606798.1"/>
    </source>
</evidence>
<evidence type="ECO:0000313" key="2">
    <source>
        <dbReference type="Proteomes" id="UP000447434"/>
    </source>
</evidence>
<proteinExistence type="predicted"/>
<protein>
    <submittedName>
        <fullName evidence="1">Uncharacterized protein</fullName>
    </submittedName>
</protein>
<accession>A0A6A4PZ18</accession>
<name>A0A6A4PZ18_LUPAL</name>
<organism evidence="1 2">
    <name type="scientific">Lupinus albus</name>
    <name type="common">White lupine</name>
    <name type="synonym">Lupinus termis</name>
    <dbReference type="NCBI Taxonomy" id="3870"/>
    <lineage>
        <taxon>Eukaryota</taxon>
        <taxon>Viridiplantae</taxon>
        <taxon>Streptophyta</taxon>
        <taxon>Embryophyta</taxon>
        <taxon>Tracheophyta</taxon>
        <taxon>Spermatophyta</taxon>
        <taxon>Magnoliopsida</taxon>
        <taxon>eudicotyledons</taxon>
        <taxon>Gunneridae</taxon>
        <taxon>Pentapetalae</taxon>
        <taxon>rosids</taxon>
        <taxon>fabids</taxon>
        <taxon>Fabales</taxon>
        <taxon>Fabaceae</taxon>
        <taxon>Papilionoideae</taxon>
        <taxon>50 kb inversion clade</taxon>
        <taxon>genistoids sensu lato</taxon>
        <taxon>core genistoids</taxon>
        <taxon>Genisteae</taxon>
        <taxon>Lupinus</taxon>
    </lineage>
</organism>
<gene>
    <name evidence="1" type="ORF">Lalb_Chr09g0323391</name>
</gene>
<dbReference type="EMBL" id="WOCE01000009">
    <property type="protein sequence ID" value="KAE9606798.1"/>
    <property type="molecule type" value="Genomic_DNA"/>
</dbReference>
<reference evidence="2" key="1">
    <citation type="journal article" date="2020" name="Nat. Commun.">
        <title>Genome sequence of the cluster root forming white lupin.</title>
        <authorList>
            <person name="Hufnagel B."/>
            <person name="Marques A."/>
            <person name="Soriano A."/>
            <person name="Marques L."/>
            <person name="Divol F."/>
            <person name="Doumas P."/>
            <person name="Sallet E."/>
            <person name="Mancinotti D."/>
            <person name="Carrere S."/>
            <person name="Marande W."/>
            <person name="Arribat S."/>
            <person name="Keller J."/>
            <person name="Huneau C."/>
            <person name="Blein T."/>
            <person name="Aime D."/>
            <person name="Laguerre M."/>
            <person name="Taylor J."/>
            <person name="Schubert V."/>
            <person name="Nelson M."/>
            <person name="Geu-Flores F."/>
            <person name="Crespi M."/>
            <person name="Gallardo-Guerrero K."/>
            <person name="Delaux P.-M."/>
            <person name="Salse J."/>
            <person name="Berges H."/>
            <person name="Guyot R."/>
            <person name="Gouzy J."/>
            <person name="Peret B."/>
        </authorList>
    </citation>
    <scope>NUCLEOTIDE SEQUENCE [LARGE SCALE GENOMIC DNA]</scope>
    <source>
        <strain evidence="2">cv. Amiga</strain>
    </source>
</reference>
<dbReference type="Proteomes" id="UP000447434">
    <property type="component" value="Chromosome 9"/>
</dbReference>
<dbReference type="AlphaFoldDB" id="A0A6A4PZ18"/>
<sequence>MGWMGICYPTFLSSSMCQPIIFLSTNIDLLDHFHLKFVLKLKKLNHISATMEWKVQHFSSS</sequence>